<evidence type="ECO:0000256" key="4">
    <source>
        <dbReference type="ARBA" id="ARBA00022840"/>
    </source>
</evidence>
<keyword evidence="3" id="KW-0547">Nucleotide-binding</keyword>
<dbReference type="InterPro" id="IPR003439">
    <property type="entry name" value="ABC_transporter-like_ATP-bd"/>
</dbReference>
<keyword evidence="4 10" id="KW-0067">ATP-binding</keyword>
<gene>
    <name evidence="10" type="ORF">LIZ65_13440</name>
</gene>
<dbReference type="InterPro" id="IPR027417">
    <property type="entry name" value="P-loop_NTPase"/>
</dbReference>
<evidence type="ECO:0000256" key="6">
    <source>
        <dbReference type="ARBA" id="ARBA00023136"/>
    </source>
</evidence>
<feature type="domain" description="ABC transmembrane type-1" evidence="9">
    <location>
        <begin position="28"/>
        <end position="311"/>
    </location>
</feature>
<evidence type="ECO:0000313" key="11">
    <source>
        <dbReference type="Proteomes" id="UP001299546"/>
    </source>
</evidence>
<comment type="caution">
    <text evidence="10">The sequence shown here is derived from an EMBL/GenBank/DDBJ whole genome shotgun (WGS) entry which is preliminary data.</text>
</comment>
<keyword evidence="11" id="KW-1185">Reference proteome</keyword>
<dbReference type="SMART" id="SM00382">
    <property type="entry name" value="AAA"/>
    <property type="match status" value="1"/>
</dbReference>
<organism evidence="10 11">
    <name type="scientific">Bariatricus massiliensis</name>
    <dbReference type="NCBI Taxonomy" id="1745713"/>
    <lineage>
        <taxon>Bacteria</taxon>
        <taxon>Bacillati</taxon>
        <taxon>Bacillota</taxon>
        <taxon>Clostridia</taxon>
        <taxon>Lachnospirales</taxon>
        <taxon>Lachnospiraceae</taxon>
        <taxon>Bariatricus</taxon>
    </lineage>
</organism>
<evidence type="ECO:0000256" key="1">
    <source>
        <dbReference type="ARBA" id="ARBA00004651"/>
    </source>
</evidence>
<dbReference type="InterPro" id="IPR011527">
    <property type="entry name" value="ABC1_TM_dom"/>
</dbReference>
<dbReference type="PROSITE" id="PS50929">
    <property type="entry name" value="ABC_TM1F"/>
    <property type="match status" value="1"/>
</dbReference>
<evidence type="ECO:0000259" key="9">
    <source>
        <dbReference type="PROSITE" id="PS50929"/>
    </source>
</evidence>
<feature type="transmembrane region" description="Helical" evidence="7">
    <location>
        <begin position="168"/>
        <end position="186"/>
    </location>
</feature>
<evidence type="ECO:0000256" key="5">
    <source>
        <dbReference type="ARBA" id="ARBA00022989"/>
    </source>
</evidence>
<dbReference type="Proteomes" id="UP001299546">
    <property type="component" value="Unassembled WGS sequence"/>
</dbReference>
<name>A0ABS8DIR7_9FIRM</name>
<dbReference type="RefSeq" id="WP_066731461.1">
    <property type="nucleotide sequence ID" value="NZ_JAJCIQ010000010.1"/>
</dbReference>
<dbReference type="Pfam" id="PF00005">
    <property type="entry name" value="ABC_tran"/>
    <property type="match status" value="1"/>
</dbReference>
<dbReference type="Gene3D" id="1.20.1560.10">
    <property type="entry name" value="ABC transporter type 1, transmembrane domain"/>
    <property type="match status" value="1"/>
</dbReference>
<dbReference type="GO" id="GO:0005524">
    <property type="term" value="F:ATP binding"/>
    <property type="evidence" value="ECO:0007669"/>
    <property type="project" value="UniProtKB-KW"/>
</dbReference>
<reference evidence="10 11" key="1">
    <citation type="submission" date="2021-10" db="EMBL/GenBank/DDBJ databases">
        <title>Collection of gut derived symbiotic bacterial strains cultured from healthy donors.</title>
        <authorList>
            <person name="Lin H."/>
            <person name="Littmann E."/>
            <person name="Kohout C."/>
            <person name="Pamer E.G."/>
        </authorList>
    </citation>
    <scope>NUCLEOTIDE SEQUENCE [LARGE SCALE GENOMIC DNA]</scope>
    <source>
        <strain evidence="10 11">DFI.1.165</strain>
    </source>
</reference>
<evidence type="ECO:0000313" key="10">
    <source>
        <dbReference type="EMBL" id="MCB7388287.1"/>
    </source>
</evidence>
<dbReference type="SUPFAM" id="SSF52540">
    <property type="entry name" value="P-loop containing nucleoside triphosphate hydrolases"/>
    <property type="match status" value="1"/>
</dbReference>
<dbReference type="PANTHER" id="PTHR43394">
    <property type="entry name" value="ATP-DEPENDENT PERMEASE MDL1, MITOCHONDRIAL"/>
    <property type="match status" value="1"/>
</dbReference>
<keyword evidence="5 7" id="KW-1133">Transmembrane helix</keyword>
<dbReference type="InterPro" id="IPR036640">
    <property type="entry name" value="ABC1_TM_sf"/>
</dbReference>
<keyword evidence="2 7" id="KW-0812">Transmembrane</keyword>
<feature type="domain" description="ABC transporter" evidence="8">
    <location>
        <begin position="345"/>
        <end position="570"/>
    </location>
</feature>
<feature type="transmembrane region" description="Helical" evidence="7">
    <location>
        <begin position="25"/>
        <end position="42"/>
    </location>
</feature>
<dbReference type="PROSITE" id="PS50893">
    <property type="entry name" value="ABC_TRANSPORTER_2"/>
    <property type="match status" value="1"/>
</dbReference>
<dbReference type="PANTHER" id="PTHR43394:SF1">
    <property type="entry name" value="ATP-BINDING CASSETTE SUB-FAMILY B MEMBER 10, MITOCHONDRIAL"/>
    <property type="match status" value="1"/>
</dbReference>
<sequence>MTHVRKGKEVWEDFKIITAVRPKDTVKAVGGSVLVAGAWFLIQFVNSCLLRTVAGLNEMRQSIWAPLVFLFGLYCVARIPTILGYRISGYCAERIVGTANQNLLRTWLYSSHENRRQVASGKILSLLLNDSGSVLSDFLFMGFTINFVEPFLLGILSMLVFVFWKPVVLVPFLLLGLPSILLNYFFQRKIQSYSVEERETFDELTGFFQYLTEQLVSIRESGIYTLFLQKSSHVASLAVTAEKRKENTIRYARFVSKLLEDFGLLSSVLLCIFLASRQHIEMADLAFIFAFSPFIFRFFNCFTNTWNYLTDVHTSVRRVKEVTKREAEEKTKDPLLHLEGKAGEIQVRNVTFAYGGQEPVLKDVSFSVPFHERHILSGMNGAGKSTLMKIFLGDLKPQTGEISIVVGEKVYPCPQKFFTYIPQEPELLNISFRENMILDCYRFDEEPESARVEEIAKMLHLHELIVSFPEKYDTAVVENGKNLSLGEKQKISLARALLSPAPCILLDEPEHGLDRETVRAFFDYVSQSKKTIIMISHSKENLSFFDIIQTLDNGRIKSTTHTSQTFVDNI</sequence>
<evidence type="ECO:0000259" key="8">
    <source>
        <dbReference type="PROSITE" id="PS50893"/>
    </source>
</evidence>
<protein>
    <submittedName>
        <fullName evidence="10">ABC transporter ATP-binding protein/permease</fullName>
    </submittedName>
</protein>
<feature type="transmembrane region" description="Helical" evidence="7">
    <location>
        <begin position="258"/>
        <end position="276"/>
    </location>
</feature>
<comment type="subcellular location">
    <subcellularLocation>
        <location evidence="1">Cell membrane</location>
        <topology evidence="1">Multi-pass membrane protein</topology>
    </subcellularLocation>
</comment>
<evidence type="ECO:0000256" key="2">
    <source>
        <dbReference type="ARBA" id="ARBA00022692"/>
    </source>
</evidence>
<keyword evidence="6 7" id="KW-0472">Membrane</keyword>
<evidence type="ECO:0000256" key="7">
    <source>
        <dbReference type="SAM" id="Phobius"/>
    </source>
</evidence>
<dbReference type="InterPro" id="IPR017871">
    <property type="entry name" value="ABC_transporter-like_CS"/>
</dbReference>
<accession>A0ABS8DIR7</accession>
<evidence type="ECO:0000256" key="3">
    <source>
        <dbReference type="ARBA" id="ARBA00022741"/>
    </source>
</evidence>
<feature type="transmembrane region" description="Helical" evidence="7">
    <location>
        <begin position="282"/>
        <end position="299"/>
    </location>
</feature>
<dbReference type="InterPro" id="IPR039421">
    <property type="entry name" value="Type_1_exporter"/>
</dbReference>
<dbReference type="InterPro" id="IPR003593">
    <property type="entry name" value="AAA+_ATPase"/>
</dbReference>
<dbReference type="EMBL" id="JAJCIS010000010">
    <property type="protein sequence ID" value="MCB7388287.1"/>
    <property type="molecule type" value="Genomic_DNA"/>
</dbReference>
<dbReference type="Gene3D" id="3.40.50.300">
    <property type="entry name" value="P-loop containing nucleotide triphosphate hydrolases"/>
    <property type="match status" value="1"/>
</dbReference>
<feature type="transmembrane region" description="Helical" evidence="7">
    <location>
        <begin position="62"/>
        <end position="85"/>
    </location>
</feature>
<dbReference type="SUPFAM" id="SSF90123">
    <property type="entry name" value="ABC transporter transmembrane region"/>
    <property type="match status" value="1"/>
</dbReference>
<proteinExistence type="predicted"/>
<dbReference type="PROSITE" id="PS00211">
    <property type="entry name" value="ABC_TRANSPORTER_1"/>
    <property type="match status" value="1"/>
</dbReference>